<dbReference type="RefSeq" id="WP_222822500.1">
    <property type="nucleotide sequence ID" value="NZ_CP082237.1"/>
</dbReference>
<proteinExistence type="predicted"/>
<dbReference type="Pfam" id="PF14045">
    <property type="entry name" value="YIEGIA"/>
    <property type="match status" value="1"/>
</dbReference>
<evidence type="ECO:0000313" key="3">
    <source>
        <dbReference type="Proteomes" id="UP000825179"/>
    </source>
</evidence>
<keyword evidence="1" id="KW-1133">Transmembrane helix</keyword>
<dbReference type="Proteomes" id="UP000825179">
    <property type="component" value="Chromosome"/>
</dbReference>
<evidence type="ECO:0000313" key="2">
    <source>
        <dbReference type="EMBL" id="QZT32627.1"/>
    </source>
</evidence>
<keyword evidence="3" id="KW-1185">Reference proteome</keyword>
<evidence type="ECO:0000256" key="1">
    <source>
        <dbReference type="SAM" id="Phobius"/>
    </source>
</evidence>
<feature type="transmembrane region" description="Helical" evidence="1">
    <location>
        <begin position="35"/>
        <end position="59"/>
    </location>
</feature>
<gene>
    <name evidence="2" type="ORF">HUR95_09475</name>
</gene>
<keyword evidence="1" id="KW-0472">Membrane</keyword>
<reference evidence="2 3" key="1">
    <citation type="journal article" date="2020" name="Extremophiles">
        <title>Genomic analysis of Caldalkalibacillus thermarum TA2.A1 reveals aerobic alkaliphilic metabolism and evolutionary hallmarks linking alkaliphilic bacteria and plant life.</title>
        <authorList>
            <person name="de Jong S.I."/>
            <person name="van den Broek M.A."/>
            <person name="Merkel A.Y."/>
            <person name="de la Torre Cortes P."/>
            <person name="Kalamorz F."/>
            <person name="Cook G.M."/>
            <person name="van Loosdrecht M.C.M."/>
            <person name="McMillan D.G.G."/>
        </authorList>
    </citation>
    <scope>NUCLEOTIDE SEQUENCE [LARGE SCALE GENOMIC DNA]</scope>
    <source>
        <strain evidence="2 3">TA2.A1</strain>
    </source>
</reference>
<organism evidence="2 3">
    <name type="scientific">Caldalkalibacillus thermarum (strain TA2.A1)</name>
    <dbReference type="NCBI Taxonomy" id="986075"/>
    <lineage>
        <taxon>Bacteria</taxon>
        <taxon>Bacillati</taxon>
        <taxon>Bacillota</taxon>
        <taxon>Bacilli</taxon>
        <taxon>Bacillales</taxon>
        <taxon>Bacillaceae</taxon>
        <taxon>Caldalkalibacillus</taxon>
    </lineage>
</organism>
<keyword evidence="1" id="KW-0812">Transmembrane</keyword>
<dbReference type="InterPro" id="IPR025918">
    <property type="entry name" value="YIEGIA"/>
</dbReference>
<dbReference type="KEGG" id="cthu:HUR95_09475"/>
<sequence length="296" mass="32688">MEQYTIPVLLGVLFGFGGRLLLLKNDYRQYPTQPHGMIVHLTLGLIAAGLGSIAIPALLEQEYAAITFLALAAQHFREVRNMERETLTKMDEMELVSRGKTYIEGIALTFEGRNYMAILVASITTLATILVEWWLGVLVGLTGVVLCLWFRSGKFLSSIAHIEPAEVRLEGPDVFVNDIHIMNVGLADSRELIRKQALGVILKPKTIDSVVTLANLGQRQAILYDLSVGLGVYRDDDKPSLVPLTRRDLADGRVAVFFLPQIKNMELAIEVISRVPVLENAVHVPTESEASAKTGR</sequence>
<dbReference type="EMBL" id="CP082237">
    <property type="protein sequence ID" value="QZT32627.1"/>
    <property type="molecule type" value="Genomic_DNA"/>
</dbReference>
<feature type="transmembrane region" description="Helical" evidence="1">
    <location>
        <begin position="117"/>
        <end position="150"/>
    </location>
</feature>
<dbReference type="AlphaFoldDB" id="A0A8X8I6U4"/>
<feature type="transmembrane region" description="Helical" evidence="1">
    <location>
        <begin position="6"/>
        <end position="23"/>
    </location>
</feature>
<protein>
    <submittedName>
        <fullName evidence="2">YIEGIA family protein</fullName>
    </submittedName>
</protein>
<accession>A0A8X8I6U4</accession>
<name>A0A8X8I6U4_CALTT</name>